<evidence type="ECO:0000256" key="3">
    <source>
        <dbReference type="ARBA" id="ARBA00012086"/>
    </source>
</evidence>
<evidence type="ECO:0000256" key="4">
    <source>
        <dbReference type="ARBA" id="ARBA00022490"/>
    </source>
</evidence>
<evidence type="ECO:0000256" key="5">
    <source>
        <dbReference type="ARBA" id="ARBA00022605"/>
    </source>
</evidence>
<evidence type="ECO:0000256" key="6">
    <source>
        <dbReference type="ARBA" id="ARBA00022915"/>
    </source>
</evidence>
<evidence type="ECO:0000256" key="8">
    <source>
        <dbReference type="ARBA" id="ARBA00023239"/>
    </source>
</evidence>
<protein>
    <recommendedName>
        <fullName evidence="3">4-hydroxy-tetrahydrodipicolinate synthase</fullName>
        <ecNumber evidence="3">4.3.3.7</ecNumber>
    </recommendedName>
</protein>
<keyword evidence="6" id="KW-0220">Diaminopimelate biosynthesis</keyword>
<dbReference type="InterPro" id="IPR002220">
    <property type="entry name" value="DapA-like"/>
</dbReference>
<evidence type="ECO:0000256" key="1">
    <source>
        <dbReference type="ARBA" id="ARBA00003294"/>
    </source>
</evidence>
<comment type="function">
    <text evidence="1">Catalyzes the condensation of (S)-aspartate-beta-semialdehyde [(S)-ASA] and pyruvate to 4-hydroxy-tetrahydrodipicolinate (HTPA).</text>
</comment>
<evidence type="ECO:0000256" key="9">
    <source>
        <dbReference type="ARBA" id="ARBA00023270"/>
    </source>
</evidence>
<dbReference type="PANTHER" id="PTHR12128:SF66">
    <property type="entry name" value="4-HYDROXY-2-OXOGLUTARATE ALDOLASE, MITOCHONDRIAL"/>
    <property type="match status" value="1"/>
</dbReference>
<evidence type="ECO:0000313" key="11">
    <source>
        <dbReference type="EMBL" id="VVU95616.1"/>
    </source>
</evidence>
<keyword evidence="4" id="KW-0963">Cytoplasm</keyword>
<dbReference type="GO" id="GO:0008840">
    <property type="term" value="F:4-hydroxy-tetrahydrodipicolinate synthase activity"/>
    <property type="evidence" value="ECO:0007669"/>
    <property type="project" value="UniProtKB-EC"/>
</dbReference>
<dbReference type="HAMAP" id="MF_00418">
    <property type="entry name" value="DapA"/>
    <property type="match status" value="1"/>
</dbReference>
<name>A0A5E8CK94_9ZZZZ</name>
<keyword evidence="8" id="KW-0456">Lyase</keyword>
<dbReference type="Pfam" id="PF00701">
    <property type="entry name" value="DHDPS"/>
    <property type="match status" value="1"/>
</dbReference>
<gene>
    <name evidence="11" type="ORF">CPAV1605_1368</name>
</gene>
<dbReference type="GO" id="GO:0019877">
    <property type="term" value="P:diaminopimelate biosynthetic process"/>
    <property type="evidence" value="ECO:0007669"/>
    <property type="project" value="UniProtKB-KW"/>
</dbReference>
<dbReference type="EMBL" id="CABVLZ010000007">
    <property type="protein sequence ID" value="VVU95616.1"/>
    <property type="molecule type" value="Genomic_DNA"/>
</dbReference>
<dbReference type="CDD" id="cd00950">
    <property type="entry name" value="DHDPS"/>
    <property type="match status" value="1"/>
</dbReference>
<dbReference type="Gene3D" id="3.20.20.70">
    <property type="entry name" value="Aldolase class I"/>
    <property type="match status" value="1"/>
</dbReference>
<proteinExistence type="inferred from homology"/>
<reference evidence="11" key="1">
    <citation type="submission" date="2019-09" db="EMBL/GenBank/DDBJ databases">
        <authorList>
            <person name="Needham M D."/>
        </authorList>
    </citation>
    <scope>NUCLEOTIDE SEQUENCE</scope>
</reference>
<dbReference type="GO" id="GO:0005829">
    <property type="term" value="C:cytosol"/>
    <property type="evidence" value="ECO:0007669"/>
    <property type="project" value="TreeGrafter"/>
</dbReference>
<keyword evidence="9" id="KW-0704">Schiff base</keyword>
<dbReference type="PRINTS" id="PR00146">
    <property type="entry name" value="DHPICSNTHASE"/>
</dbReference>
<dbReference type="PANTHER" id="PTHR12128">
    <property type="entry name" value="DIHYDRODIPICOLINATE SYNTHASE"/>
    <property type="match status" value="1"/>
</dbReference>
<comment type="pathway">
    <text evidence="2">Amino-acid biosynthesis; L-lysine biosynthesis via DAP pathway; (S)-tetrahydrodipicolinate from L-aspartate: step 3/4.</text>
</comment>
<evidence type="ECO:0000256" key="7">
    <source>
        <dbReference type="ARBA" id="ARBA00023154"/>
    </source>
</evidence>
<accession>A0A5E8CK94</accession>
<dbReference type="PIRSF" id="PIRSF001365">
    <property type="entry name" value="DHDPS"/>
    <property type="match status" value="1"/>
</dbReference>
<dbReference type="EC" id="4.3.3.7" evidence="3"/>
<sequence length="309" mass="34727">MFEEGIYTVLVTPFTIKDEISYDCLSSLIERQIDTGVRGIITMGTTSESPTITLEEKKKVIEYIWNNYNGKIEIIVGIGGNNTKQVIEFGQYCSKYADGFMVTVPNYNKPSQNGIFEHFFKIANSHEIKNKPIILYNIPSRCGVNMLPETIINLRKTCNNIIAIKEASGSIEQTIQIKMGCDINIFSGDDALLLPLMSVGAVGVISVTSNLIPEYLVSIVNLCLENKFLEGRDQYLKIHNLIKSLFSDTNPIPLKYLLEKLNIIQNSNVRLPLLKIESNDIQQTLNSMLTIINSINNNFTKYNGKLQSN</sequence>
<organism evidence="11">
    <name type="scientific">seawater metagenome</name>
    <dbReference type="NCBI Taxonomy" id="1561972"/>
    <lineage>
        <taxon>unclassified sequences</taxon>
        <taxon>metagenomes</taxon>
        <taxon>ecological metagenomes</taxon>
    </lineage>
</organism>
<dbReference type="NCBIfam" id="TIGR00674">
    <property type="entry name" value="dapA"/>
    <property type="match status" value="1"/>
</dbReference>
<dbReference type="SUPFAM" id="SSF51569">
    <property type="entry name" value="Aldolase"/>
    <property type="match status" value="1"/>
</dbReference>
<keyword evidence="7" id="KW-0457">Lysine biosynthesis</keyword>
<dbReference type="InterPro" id="IPR013785">
    <property type="entry name" value="Aldolase_TIM"/>
</dbReference>
<dbReference type="SMART" id="SM01130">
    <property type="entry name" value="DHDPS"/>
    <property type="match status" value="1"/>
</dbReference>
<dbReference type="UniPathway" id="UPA00034">
    <property type="reaction ID" value="UER00017"/>
</dbReference>
<dbReference type="InterPro" id="IPR005263">
    <property type="entry name" value="DapA"/>
</dbReference>
<dbReference type="GO" id="GO:0009089">
    <property type="term" value="P:lysine biosynthetic process via diaminopimelate"/>
    <property type="evidence" value="ECO:0007669"/>
    <property type="project" value="UniProtKB-UniPathway"/>
</dbReference>
<keyword evidence="5" id="KW-0028">Amino-acid biosynthesis</keyword>
<evidence type="ECO:0000256" key="10">
    <source>
        <dbReference type="ARBA" id="ARBA00047836"/>
    </source>
</evidence>
<evidence type="ECO:0000256" key="2">
    <source>
        <dbReference type="ARBA" id="ARBA00005120"/>
    </source>
</evidence>
<comment type="catalytic activity">
    <reaction evidence="10">
        <text>L-aspartate 4-semialdehyde + pyruvate = (2S,4S)-4-hydroxy-2,3,4,5-tetrahydrodipicolinate + H2O + H(+)</text>
        <dbReference type="Rhea" id="RHEA:34171"/>
        <dbReference type="ChEBI" id="CHEBI:15361"/>
        <dbReference type="ChEBI" id="CHEBI:15377"/>
        <dbReference type="ChEBI" id="CHEBI:15378"/>
        <dbReference type="ChEBI" id="CHEBI:67139"/>
        <dbReference type="ChEBI" id="CHEBI:537519"/>
        <dbReference type="EC" id="4.3.3.7"/>
    </reaction>
</comment>
<dbReference type="AlphaFoldDB" id="A0A5E8CK94"/>